<feature type="region of interest" description="Disordered" evidence="1">
    <location>
        <begin position="192"/>
        <end position="268"/>
    </location>
</feature>
<feature type="region of interest" description="Disordered" evidence="1">
    <location>
        <begin position="15"/>
        <end position="179"/>
    </location>
</feature>
<evidence type="ECO:0000313" key="2">
    <source>
        <dbReference type="EMBL" id="RCV22050.1"/>
    </source>
</evidence>
<feature type="compositionally biased region" description="Low complexity" evidence="1">
    <location>
        <begin position="233"/>
        <end position="253"/>
    </location>
</feature>
<dbReference type="AlphaFoldDB" id="A0A368QXM5"/>
<feature type="compositionally biased region" description="Low complexity" evidence="1">
    <location>
        <begin position="164"/>
        <end position="174"/>
    </location>
</feature>
<feature type="compositionally biased region" description="Low complexity" evidence="1">
    <location>
        <begin position="113"/>
        <end position="126"/>
    </location>
</feature>
<feature type="compositionally biased region" description="Basic and acidic residues" evidence="1">
    <location>
        <begin position="96"/>
        <end position="111"/>
    </location>
</feature>
<sequence length="268" mass="27592">MGSGYSCVAALLRGPPAGAGARQGRGHRHHQPHRHVRARLQPPQRIAVAGTAARRRHLPPERGGHGDARRDAGGDGVGAAGSERAPCRRGATARGPRREAHPLGPALEHRLGAARGRAPPRLAARARPPRLRRAADAVDAESAVDTQELAADACPSSSDDDDSNAAPHRAAAGARRVRRCRDARKLAPCTLASQAAQRNAASAAQCTAAGAPQSSQLRPAPGQTTPPSRPILSSPAAAVSLSRPAPARSRPGPTLLAATPEVTPSSPR</sequence>
<reference evidence="2" key="2">
    <citation type="submission" date="2015-07" db="EMBL/GenBank/DDBJ databases">
        <authorList>
            <person name="Noorani M."/>
        </authorList>
    </citation>
    <scope>NUCLEOTIDE SEQUENCE</scope>
    <source>
        <strain evidence="2">Yugu1</strain>
    </source>
</reference>
<organism evidence="2">
    <name type="scientific">Setaria italica</name>
    <name type="common">Foxtail millet</name>
    <name type="synonym">Panicum italicum</name>
    <dbReference type="NCBI Taxonomy" id="4555"/>
    <lineage>
        <taxon>Eukaryota</taxon>
        <taxon>Viridiplantae</taxon>
        <taxon>Streptophyta</taxon>
        <taxon>Embryophyta</taxon>
        <taxon>Tracheophyta</taxon>
        <taxon>Spermatophyta</taxon>
        <taxon>Magnoliopsida</taxon>
        <taxon>Liliopsida</taxon>
        <taxon>Poales</taxon>
        <taxon>Poaceae</taxon>
        <taxon>PACMAD clade</taxon>
        <taxon>Panicoideae</taxon>
        <taxon>Panicodae</taxon>
        <taxon>Paniceae</taxon>
        <taxon>Cenchrinae</taxon>
        <taxon>Setaria</taxon>
    </lineage>
</organism>
<dbReference type="EMBL" id="CM003531">
    <property type="protein sequence ID" value="RCV22050.1"/>
    <property type="molecule type" value="Genomic_DNA"/>
</dbReference>
<feature type="compositionally biased region" description="Low complexity" evidence="1">
    <location>
        <begin position="192"/>
        <end position="214"/>
    </location>
</feature>
<proteinExistence type="predicted"/>
<protein>
    <submittedName>
        <fullName evidence="2">Uncharacterized protein</fullName>
    </submittedName>
</protein>
<name>A0A368QXM5_SETIT</name>
<evidence type="ECO:0000256" key="1">
    <source>
        <dbReference type="SAM" id="MobiDB-lite"/>
    </source>
</evidence>
<gene>
    <name evidence="2" type="ORF">SETIT_4G188900v2</name>
</gene>
<feature type="compositionally biased region" description="Basic residues" evidence="1">
    <location>
        <begin position="24"/>
        <end position="38"/>
    </location>
</feature>
<reference evidence="2" key="1">
    <citation type="journal article" date="2012" name="Nat. Biotechnol.">
        <title>Reference genome sequence of the model plant Setaria.</title>
        <authorList>
            <person name="Bennetzen J.L."/>
            <person name="Schmutz J."/>
            <person name="Wang H."/>
            <person name="Percifield R."/>
            <person name="Hawkins J."/>
            <person name="Pontaroli A.C."/>
            <person name="Estep M."/>
            <person name="Feng L."/>
            <person name="Vaughn J.N."/>
            <person name="Grimwood J."/>
            <person name="Jenkins J."/>
            <person name="Barry K."/>
            <person name="Lindquist E."/>
            <person name="Hellsten U."/>
            <person name="Deshpande S."/>
            <person name="Wang X."/>
            <person name="Wu X."/>
            <person name="Mitros T."/>
            <person name="Triplett J."/>
            <person name="Yang X."/>
            <person name="Ye C.Y."/>
            <person name="Mauro-Herrera M."/>
            <person name="Wang L."/>
            <person name="Li P."/>
            <person name="Sharma M."/>
            <person name="Sharma R."/>
            <person name="Ronald P.C."/>
            <person name="Panaud O."/>
            <person name="Kellogg E.A."/>
            <person name="Brutnell T.P."/>
            <person name="Doust A.N."/>
            <person name="Tuskan G.A."/>
            <person name="Rokhsar D."/>
            <person name="Devos K.M."/>
        </authorList>
    </citation>
    <scope>NUCLEOTIDE SEQUENCE [LARGE SCALE GENOMIC DNA]</scope>
    <source>
        <strain evidence="2">Yugu1</strain>
    </source>
</reference>
<accession>A0A368QXM5</accession>
<feature type="compositionally biased region" description="Low complexity" evidence="1">
    <location>
        <begin position="140"/>
        <end position="157"/>
    </location>
</feature>
<feature type="compositionally biased region" description="Basic and acidic residues" evidence="1">
    <location>
        <begin position="58"/>
        <end position="73"/>
    </location>
</feature>